<dbReference type="Pfam" id="PF13021">
    <property type="entry name" value="DUF3885"/>
    <property type="match status" value="1"/>
</dbReference>
<organism evidence="2 3">
    <name type="scientific">Rhizobium miluonense</name>
    <dbReference type="NCBI Taxonomy" id="411945"/>
    <lineage>
        <taxon>Bacteria</taxon>
        <taxon>Pseudomonadati</taxon>
        <taxon>Pseudomonadota</taxon>
        <taxon>Alphaproteobacteria</taxon>
        <taxon>Hyphomicrobiales</taxon>
        <taxon>Rhizobiaceae</taxon>
        <taxon>Rhizobium/Agrobacterium group</taxon>
        <taxon>Rhizobium</taxon>
    </lineage>
</organism>
<dbReference type="EMBL" id="FMAH01000009">
    <property type="protein sequence ID" value="SCB23901.1"/>
    <property type="molecule type" value="Genomic_DNA"/>
</dbReference>
<dbReference type="AlphaFoldDB" id="A0A1C3V8A9"/>
<feature type="domain" description="DUF3885" evidence="1">
    <location>
        <begin position="2"/>
        <end position="134"/>
    </location>
</feature>
<protein>
    <recommendedName>
        <fullName evidence="1">DUF3885 domain-containing protein</fullName>
    </recommendedName>
</protein>
<evidence type="ECO:0000313" key="3">
    <source>
        <dbReference type="Proteomes" id="UP000199435"/>
    </source>
</evidence>
<accession>A0A1C3V8A9</accession>
<evidence type="ECO:0000313" key="2">
    <source>
        <dbReference type="EMBL" id="SCB23901.1"/>
    </source>
</evidence>
<gene>
    <name evidence="2" type="ORF">GA0061102_1009136</name>
</gene>
<sequence>MLRRFDAIGSSLFGTNDLSILVFAPVIKYDGERGRYHPDAMSSVGLKLVDADVTDEEDGKGVTFDLYGGVKQINSSEIELLVAAIMRDEIMQTVMIAHNGNVIAPYEGGFDIFSDRVEEIDRLRGLFPTWLSDRSDVRIRAGPP</sequence>
<dbReference type="OrthoDB" id="8783685at2"/>
<reference evidence="3" key="1">
    <citation type="submission" date="2016-08" db="EMBL/GenBank/DDBJ databases">
        <authorList>
            <person name="Varghese N."/>
            <person name="Submissions Spin"/>
        </authorList>
    </citation>
    <scope>NUCLEOTIDE SEQUENCE [LARGE SCALE GENOMIC DNA]</scope>
    <source>
        <strain evidence="3">HAMBI 2971</strain>
    </source>
</reference>
<proteinExistence type="predicted"/>
<name>A0A1C3V8A9_9HYPH</name>
<evidence type="ECO:0000259" key="1">
    <source>
        <dbReference type="Pfam" id="PF13021"/>
    </source>
</evidence>
<dbReference type="Proteomes" id="UP000199435">
    <property type="component" value="Unassembled WGS sequence"/>
</dbReference>
<keyword evidence="3" id="KW-1185">Reference proteome</keyword>
<dbReference type="InterPro" id="IPR024976">
    <property type="entry name" value="DUF3885"/>
</dbReference>